<keyword evidence="2" id="KW-1133">Transmembrane helix</keyword>
<evidence type="ECO:0000313" key="3">
    <source>
        <dbReference type="EMBL" id="MFD2206933.1"/>
    </source>
</evidence>
<proteinExistence type="predicted"/>
<keyword evidence="2" id="KW-0472">Membrane</keyword>
<gene>
    <name evidence="3" type="ORF">ACFSKO_14990</name>
</gene>
<dbReference type="Proteomes" id="UP001597294">
    <property type="component" value="Unassembled WGS sequence"/>
</dbReference>
<keyword evidence="4" id="KW-1185">Reference proteome</keyword>
<dbReference type="EMBL" id="JBHUII010000008">
    <property type="protein sequence ID" value="MFD2206933.1"/>
    <property type="molecule type" value="Genomic_DNA"/>
</dbReference>
<feature type="transmembrane region" description="Helical" evidence="2">
    <location>
        <begin position="12"/>
        <end position="30"/>
    </location>
</feature>
<organism evidence="3 4">
    <name type="scientific">Kiloniella antarctica</name>
    <dbReference type="NCBI Taxonomy" id="1550907"/>
    <lineage>
        <taxon>Bacteria</taxon>
        <taxon>Pseudomonadati</taxon>
        <taxon>Pseudomonadota</taxon>
        <taxon>Alphaproteobacteria</taxon>
        <taxon>Rhodospirillales</taxon>
        <taxon>Kiloniellaceae</taxon>
        <taxon>Kiloniella</taxon>
    </lineage>
</organism>
<comment type="caution">
    <text evidence="3">The sequence shown here is derived from an EMBL/GenBank/DDBJ whole genome shotgun (WGS) entry which is preliminary data.</text>
</comment>
<protein>
    <recommendedName>
        <fullName evidence="5">Methyl-accepting transducer domain-containing protein</fullName>
    </recommendedName>
</protein>
<evidence type="ECO:0000313" key="4">
    <source>
        <dbReference type="Proteomes" id="UP001597294"/>
    </source>
</evidence>
<feature type="transmembrane region" description="Helical" evidence="2">
    <location>
        <begin position="50"/>
        <end position="69"/>
    </location>
</feature>
<keyword evidence="1" id="KW-0175">Coiled coil</keyword>
<evidence type="ECO:0008006" key="5">
    <source>
        <dbReference type="Google" id="ProtNLM"/>
    </source>
</evidence>
<dbReference type="RefSeq" id="WP_380253059.1">
    <property type="nucleotide sequence ID" value="NZ_JBHUII010000008.1"/>
</dbReference>
<keyword evidence="2" id="KW-0812">Transmembrane</keyword>
<name>A0ABW5BLB4_9PROT</name>
<evidence type="ECO:0000256" key="1">
    <source>
        <dbReference type="SAM" id="Coils"/>
    </source>
</evidence>
<evidence type="ECO:0000256" key="2">
    <source>
        <dbReference type="SAM" id="Phobius"/>
    </source>
</evidence>
<feature type="coiled-coil region" evidence="1">
    <location>
        <begin position="550"/>
        <end position="581"/>
    </location>
</feature>
<accession>A0ABW5BLB4</accession>
<sequence>MSGHTWITRISTLLGIAATAGWLWACYLYLKNQVGLETLVNMLPQEQGQILSGIVLPLFLVWVVLLFIVRGAGLSRQTKQLLLKMERLTYPDDEENTRVKDITRQLKEQAESLNSASSDVEQRLNGVINGFKEQTKQLTGAAIRASSQAEQIQETLASQQNSLEEIHTSIHGSLDTAREAVKEQVTALENSGVRSEVMAEAIGKTLRESVDVLDEAVERTIGRTEDACEMLKQQAEDMAAAGTTAEVCSETMRESLKEDLETLKQVQDTIEAEGERFKGLIKDRIGDVEELLAGASGKVSELGVRLSGENQAMEQLVAEIGYKAVSLSDAMRKDAEEVRELFADVALRAGEMTDRFKIEAGELGKSGQTVAENLTQVTKDLGEAVSLAGREEASRLTAATGQAQETLIAAAEKIRPGIESLEESSERLNDLADVVMGGLSEHTREIGQVSQAAQKSVEETTKSLKDQTRLMELAADKAVRHTTEVAKVFQLQTLALADGASAANQAVQDLRHGVHEELDAFKELSGDFEKLHDEIRSSLNARTDALTKVSEESRQTAESLSKEVEGQREKLMKLADEALAQVEKISGRAETAASGLEGVASTALERAEALTETLRKDIDNVSLMNEKVSTLAETFGQQTRDLIHASEEATRQALVLREDKSSNKRDAFLRGATILIDDLNSSAIDLNKILDADLPEEYWKRYHKGDRSIFARSILKKKDLYDTREVKRYFETNQAFRNQVNRYLDQFDNLMSQARECDSEDVLAATFMTADVGKLYILFSRSLGRME</sequence>
<reference evidence="4" key="1">
    <citation type="journal article" date="2019" name="Int. J. Syst. Evol. Microbiol.">
        <title>The Global Catalogue of Microorganisms (GCM) 10K type strain sequencing project: providing services to taxonomists for standard genome sequencing and annotation.</title>
        <authorList>
            <consortium name="The Broad Institute Genomics Platform"/>
            <consortium name="The Broad Institute Genome Sequencing Center for Infectious Disease"/>
            <person name="Wu L."/>
            <person name="Ma J."/>
        </authorList>
    </citation>
    <scope>NUCLEOTIDE SEQUENCE [LARGE SCALE GENOMIC DNA]</scope>
    <source>
        <strain evidence="4">CGMCC 4.7192</strain>
    </source>
</reference>